<dbReference type="EMBL" id="QQBB01000001">
    <property type="protein sequence ID" value="RDI62070.1"/>
    <property type="molecule type" value="Genomic_DNA"/>
</dbReference>
<dbReference type="RefSeq" id="WP_170151358.1">
    <property type="nucleotide sequence ID" value="NZ_QQBB01000001.1"/>
</dbReference>
<name>A0A370HUS3_9HYPH</name>
<dbReference type="Proteomes" id="UP000254925">
    <property type="component" value="Unassembled WGS sequence"/>
</dbReference>
<dbReference type="SUPFAM" id="SSF158682">
    <property type="entry name" value="TerB-like"/>
    <property type="match status" value="1"/>
</dbReference>
<gene>
    <name evidence="2" type="ORF">DES45_101333</name>
</gene>
<reference evidence="2 3" key="1">
    <citation type="submission" date="2018-07" db="EMBL/GenBank/DDBJ databases">
        <title>Genomic Encyclopedia of Type Strains, Phase IV (KMG-IV): sequencing the most valuable type-strain genomes for metagenomic binning, comparative biology and taxonomic classification.</title>
        <authorList>
            <person name="Goeker M."/>
        </authorList>
    </citation>
    <scope>NUCLEOTIDE SEQUENCE [LARGE SCALE GENOMIC DNA]</scope>
    <source>
        <strain evidence="2 3">DSM 14364</strain>
    </source>
</reference>
<sequence length="156" mass="17461">MSVITRLRDFFHDSLPVDDSAETDERLTVAVLLILIARADGRTLKVEEEGLRVLLGSRFGLTREQAERLLRHAAEIEGTLEPSTSLIDRIAQDVPSEDRPRLLALAYRIAAIDGAVHEFEDDLIWRTGRLLDLPEAEIAAIKEEALRNLVPDQARG</sequence>
<evidence type="ECO:0000313" key="2">
    <source>
        <dbReference type="EMBL" id="RDI62070.1"/>
    </source>
</evidence>
<dbReference type="AlphaFoldDB" id="A0A370HUS3"/>
<accession>A0A370HUS3</accession>
<dbReference type="InterPro" id="IPR007791">
    <property type="entry name" value="DjlA_N"/>
</dbReference>
<proteinExistence type="predicted"/>
<keyword evidence="3" id="KW-1185">Reference proteome</keyword>
<evidence type="ECO:0000259" key="1">
    <source>
        <dbReference type="Pfam" id="PF05099"/>
    </source>
</evidence>
<dbReference type="InterPro" id="IPR029024">
    <property type="entry name" value="TerB-like"/>
</dbReference>
<dbReference type="Pfam" id="PF05099">
    <property type="entry name" value="TerB"/>
    <property type="match status" value="1"/>
</dbReference>
<comment type="caution">
    <text evidence="2">The sequence shown here is derived from an EMBL/GenBank/DDBJ whole genome shotgun (WGS) entry which is preliminary data.</text>
</comment>
<protein>
    <submittedName>
        <fullName evidence="2">Putative tellurite resistance protein B-like protein</fullName>
    </submittedName>
</protein>
<feature type="domain" description="Co-chaperone DjlA N-terminal" evidence="1">
    <location>
        <begin position="27"/>
        <end position="142"/>
    </location>
</feature>
<dbReference type="Gene3D" id="1.10.3680.10">
    <property type="entry name" value="TerB-like"/>
    <property type="match status" value="1"/>
</dbReference>
<organism evidence="2 3">
    <name type="scientific">Microvirga subterranea</name>
    <dbReference type="NCBI Taxonomy" id="186651"/>
    <lineage>
        <taxon>Bacteria</taxon>
        <taxon>Pseudomonadati</taxon>
        <taxon>Pseudomonadota</taxon>
        <taxon>Alphaproteobacteria</taxon>
        <taxon>Hyphomicrobiales</taxon>
        <taxon>Methylobacteriaceae</taxon>
        <taxon>Microvirga</taxon>
    </lineage>
</organism>
<evidence type="ECO:0000313" key="3">
    <source>
        <dbReference type="Proteomes" id="UP000254925"/>
    </source>
</evidence>